<feature type="signal peptide" evidence="1">
    <location>
        <begin position="1"/>
        <end position="25"/>
    </location>
</feature>
<evidence type="ECO:0008006" key="4">
    <source>
        <dbReference type="Google" id="ProtNLM"/>
    </source>
</evidence>
<dbReference type="RefSeq" id="WP_050355106.1">
    <property type="nucleotide sequence ID" value="NZ_LGSS01000006.1"/>
</dbReference>
<dbReference type="PROSITE" id="PS51257">
    <property type="entry name" value="PROKAR_LIPOPROTEIN"/>
    <property type="match status" value="1"/>
</dbReference>
<accession>A0A0L0WAV7</accession>
<dbReference type="Pfam" id="PF14270">
    <property type="entry name" value="DUF4358"/>
    <property type="match status" value="1"/>
</dbReference>
<dbReference type="InterPro" id="IPR025648">
    <property type="entry name" value="DUF4358"/>
</dbReference>
<dbReference type="PATRIC" id="fig|1503.3.peg.2869"/>
<feature type="chain" id="PRO_5005551088" description="DUF4358 domain-containing protein" evidence="1">
    <location>
        <begin position="26"/>
        <end position="165"/>
    </location>
</feature>
<organism evidence="2 3">
    <name type="scientific">Gottschalkia purinilytica</name>
    <name type="common">Clostridium purinilyticum</name>
    <dbReference type="NCBI Taxonomy" id="1503"/>
    <lineage>
        <taxon>Bacteria</taxon>
        <taxon>Bacillati</taxon>
        <taxon>Bacillota</taxon>
        <taxon>Tissierellia</taxon>
        <taxon>Tissierellales</taxon>
        <taxon>Gottschalkiaceae</taxon>
        <taxon>Gottschalkia</taxon>
    </lineage>
</organism>
<dbReference type="OrthoDB" id="1797583at2"/>
<keyword evidence="1" id="KW-0732">Signal</keyword>
<gene>
    <name evidence="2" type="ORF">CLPU_6c00730</name>
</gene>
<comment type="caution">
    <text evidence="2">The sequence shown here is derived from an EMBL/GenBank/DDBJ whole genome shotgun (WGS) entry which is preliminary data.</text>
</comment>
<evidence type="ECO:0000313" key="3">
    <source>
        <dbReference type="Proteomes" id="UP000037267"/>
    </source>
</evidence>
<sequence length="165" mass="18687">MIRLKKSRIKKFMAGTLATILIAGALSGCSTKSKETKNVSVKEISKKVVESIDTSNMKKEDGNKLEKLYGIKPEDVEEFTVYSPKSNLKADEIAIIKAKDSNDVDKIKEKIEERIKKQESSFKDYLPDEYFLIEKHVLKTNGNYIFLAISKDAEKAENAFDESIK</sequence>
<protein>
    <recommendedName>
        <fullName evidence="4">DUF4358 domain-containing protein</fullName>
    </recommendedName>
</protein>
<evidence type="ECO:0000256" key="1">
    <source>
        <dbReference type="SAM" id="SignalP"/>
    </source>
</evidence>
<dbReference type="STRING" id="1503.CLPU_6c00730"/>
<reference evidence="3" key="1">
    <citation type="submission" date="2015-07" db="EMBL/GenBank/DDBJ databases">
        <title>Draft genome sequence of the purine-degrading Gottschalkia purinilyticum DSM 1384 (formerly Clostridium purinilyticum).</title>
        <authorList>
            <person name="Poehlein A."/>
            <person name="Schiel-Bengelsdorf B."/>
            <person name="Bengelsdorf F.R."/>
            <person name="Daniel R."/>
            <person name="Duerre P."/>
        </authorList>
    </citation>
    <scope>NUCLEOTIDE SEQUENCE [LARGE SCALE GENOMIC DNA]</scope>
    <source>
        <strain evidence="3">DSM 1384</strain>
    </source>
</reference>
<dbReference type="Proteomes" id="UP000037267">
    <property type="component" value="Unassembled WGS sequence"/>
</dbReference>
<name>A0A0L0WAV7_GOTPU</name>
<dbReference type="AlphaFoldDB" id="A0A0L0WAV7"/>
<proteinExistence type="predicted"/>
<dbReference type="EMBL" id="LGSS01000006">
    <property type="protein sequence ID" value="KNF08587.1"/>
    <property type="molecule type" value="Genomic_DNA"/>
</dbReference>
<evidence type="ECO:0000313" key="2">
    <source>
        <dbReference type="EMBL" id="KNF08587.1"/>
    </source>
</evidence>
<keyword evidence="3" id="KW-1185">Reference proteome</keyword>